<evidence type="ECO:0000313" key="2">
    <source>
        <dbReference type="Proteomes" id="UP000467637"/>
    </source>
</evidence>
<accession>A0ABW9U7A9</accession>
<dbReference type="Proteomes" id="UP000467637">
    <property type="component" value="Unassembled WGS sequence"/>
</dbReference>
<protein>
    <recommendedName>
        <fullName evidence="3">DUF3604 domain-containing protein</fullName>
    </recommendedName>
</protein>
<organism evidence="1 2">
    <name type="scientific">Paenibacillus anseongense</name>
    <dbReference type="NCBI Taxonomy" id="2682845"/>
    <lineage>
        <taxon>Bacteria</taxon>
        <taxon>Bacillati</taxon>
        <taxon>Bacillota</taxon>
        <taxon>Bacilli</taxon>
        <taxon>Bacillales</taxon>
        <taxon>Paenibacillaceae</taxon>
        <taxon>Paenibacillus</taxon>
    </lineage>
</organism>
<comment type="caution">
    <text evidence="1">The sequence shown here is derived from an EMBL/GenBank/DDBJ whole genome shotgun (WGS) entry which is preliminary data.</text>
</comment>
<proteinExistence type="predicted"/>
<dbReference type="SUPFAM" id="SSF89550">
    <property type="entry name" value="PHP domain-like"/>
    <property type="match status" value="1"/>
</dbReference>
<dbReference type="InterPro" id="IPR016195">
    <property type="entry name" value="Pol/histidinol_Pase-like"/>
</dbReference>
<dbReference type="EMBL" id="WSEM01000008">
    <property type="protein sequence ID" value="MVQ35135.1"/>
    <property type="molecule type" value="Genomic_DNA"/>
</dbReference>
<keyword evidence="2" id="KW-1185">Reference proteome</keyword>
<gene>
    <name evidence="1" type="ORF">GON05_10765</name>
</gene>
<evidence type="ECO:0008006" key="3">
    <source>
        <dbReference type="Google" id="ProtNLM"/>
    </source>
</evidence>
<sequence length="502" mass="55974">MKLLWGDLHNHCGITYGFGDLENALSVAKEQLDFCAIIGHAMWPDMPERTEGLEFLVDFHLKGFAKLRGNWEHVRETVKTWNVPHEFVTFQGYEIHSSEFGDHHVLTTSDELPLIEAGSPSELVAALAPLPVIAVPHHVSYTPGYRGANWEAFSESISPVVEVYSKHGCSMSDSSAYPCWHTMGPRDSRNTVVSAIRSGRKFGFAGSTDHHAGYPGSYGDGRVAVLATEKTRDAIWEALLARRTYAITGDKIACSFTVNGAIFGSEVKVDGRRELKLDVTGCDFIDKVSVYKNGVLWKVVNAQYAGLQQLPEPQTQGKYKVRVEMGWGDSQTGYVWQGSARLDKGQIVSVETCFRGQSVLAPTPEMRDNPDINLLGNKLIAWSEQTAEWTCTTFKNVSTRHPQTAALIFEIEGDTNSQLSIEVNGQTFTYTIGELLEGSRSAHMLPHSSEAILVHRAVPEHAYCFQGEWHDDEKERDCDAYHVEIRQTNEQYAWITPVFVIS</sequence>
<dbReference type="Gene3D" id="3.20.20.140">
    <property type="entry name" value="Metal-dependent hydrolases"/>
    <property type="match status" value="1"/>
</dbReference>
<evidence type="ECO:0000313" key="1">
    <source>
        <dbReference type="EMBL" id="MVQ35135.1"/>
    </source>
</evidence>
<reference evidence="1 2" key="1">
    <citation type="submission" date="2019-12" db="EMBL/GenBank/DDBJ databases">
        <authorList>
            <person name="Huq M.A."/>
        </authorList>
    </citation>
    <scope>NUCLEOTIDE SEQUENCE [LARGE SCALE GENOMIC DNA]</scope>
    <source>
        <strain evidence="1 2">MAH-34</strain>
    </source>
</reference>
<name>A0ABW9U7A9_9BACL</name>